<keyword evidence="2" id="KW-0677">Repeat</keyword>
<dbReference type="PROSITE" id="PS50197">
    <property type="entry name" value="BEACH"/>
    <property type="match status" value="1"/>
</dbReference>
<dbReference type="Pfam" id="PF02138">
    <property type="entry name" value="Beach"/>
    <property type="match status" value="1"/>
</dbReference>
<sequence>MTETSINFFDIKKKEKDYLWKIETIRTIHKRRYNFKHSSMEIFFQKSRKFVFFNFPTMETRNEVYEKIQKHKFINIDQSKYNYSGNDPTKWIEKTQVVKQWQEGKLTNFEYLMYLNTISGRTYQDVSQYPIFPWIVCDYGSEKLDLEHPETFRDLSKPIGKLNNKIMTYFEKYQKKGKEKEIQFNYHKYYSNPEIVSSYLVRLEPFTSIFLQGKYAIFKSIPETWKTIKESNNDFIFGELIPEFFHLPDFLRKPTVFKQENEAFKQIANVELPKWAKTPEEFIRKHKEALESEYVSQHLNEWIDLIFGYKQKGEEAKKALNLFHPNLYEENADFSELEQIRKEIQAKGQVPIQLFTKKHPKRLSKKEIQQKSFPFSFSLSLSSSAGFQWGNISLSESFHSTKFKISSNPIIFINFQEVAKEDATPKFQHQITTIDKERILGKHGWEFLNKPNSKNRFFNFYLHAMTEKQAKIGVSFSQDFHNLQGSFQMDKNLRFLICCGFCDDTFKIFDAENYKMTQSVSRHKDIVNCLAIDSRYLVTGSKDTTVIVWEFSLRSGKVRQEPQTVFFEHEKEVRSVALSVDYDIVLSGSVDGKLIFHSLNKAKASNIITFSENSKILRLFTINGYLIKEETCSQNIYAISITQDSSVVFLGGDKGIFETRNLFDLQLIRFFDFKEKIYSLSIIEKVFIVMIGLGNGQIKVGNFIENKK</sequence>
<dbReference type="InterPro" id="IPR050865">
    <property type="entry name" value="BEACH_Domain"/>
</dbReference>
<dbReference type="PROSITE" id="PS50082">
    <property type="entry name" value="WD_REPEATS_2"/>
    <property type="match status" value="1"/>
</dbReference>
<dbReference type="PROSITE" id="PS50294">
    <property type="entry name" value="WD_REPEATS_REGION"/>
    <property type="match status" value="1"/>
</dbReference>
<dbReference type="Gene3D" id="2.130.10.10">
    <property type="entry name" value="YVTN repeat-like/Quinoprotein amine dehydrogenase"/>
    <property type="match status" value="1"/>
</dbReference>
<dbReference type="Gene3D" id="2.30.29.30">
    <property type="entry name" value="Pleckstrin-homology domain (PH domain)/Phosphotyrosine-binding domain (PTB)"/>
    <property type="match status" value="1"/>
</dbReference>
<keyword evidence="1 3" id="KW-0853">WD repeat</keyword>
<evidence type="ECO:0000313" key="6">
    <source>
        <dbReference type="EMBL" id="KAJ5073637.1"/>
    </source>
</evidence>
<dbReference type="OrthoDB" id="26681at2759"/>
<name>A0A9Q0LIQ4_ANAIG</name>
<feature type="domain" description="BEACH" evidence="4">
    <location>
        <begin position="86"/>
        <end position="362"/>
    </location>
</feature>
<reference evidence="6" key="1">
    <citation type="submission" date="2022-10" db="EMBL/GenBank/DDBJ databases">
        <title>Novel sulphate-reducing endosymbionts in the free-living metamonad Anaeramoeba.</title>
        <authorList>
            <person name="Jerlstrom-Hultqvist J."/>
            <person name="Cepicka I."/>
            <person name="Gallot-Lavallee L."/>
            <person name="Salas-Leiva D."/>
            <person name="Curtis B.A."/>
            <person name="Zahonova K."/>
            <person name="Pipaliya S."/>
            <person name="Dacks J."/>
            <person name="Roger A.J."/>
        </authorList>
    </citation>
    <scope>NUCLEOTIDE SEQUENCE</scope>
    <source>
        <strain evidence="6">BMAN</strain>
    </source>
</reference>
<dbReference type="Gene3D" id="1.10.1540.10">
    <property type="entry name" value="BEACH domain"/>
    <property type="match status" value="1"/>
</dbReference>
<dbReference type="CDD" id="cd06071">
    <property type="entry name" value="Beach"/>
    <property type="match status" value="1"/>
</dbReference>
<dbReference type="SUPFAM" id="SSF81837">
    <property type="entry name" value="BEACH domain"/>
    <property type="match status" value="1"/>
</dbReference>
<evidence type="ECO:0000256" key="2">
    <source>
        <dbReference type="ARBA" id="ARBA00022737"/>
    </source>
</evidence>
<dbReference type="GO" id="GO:0005829">
    <property type="term" value="C:cytosol"/>
    <property type="evidence" value="ECO:0007669"/>
    <property type="project" value="TreeGrafter"/>
</dbReference>
<dbReference type="Pfam" id="PF14844">
    <property type="entry name" value="PH_BEACH"/>
    <property type="match status" value="1"/>
</dbReference>
<dbReference type="AlphaFoldDB" id="A0A9Q0LIQ4"/>
<feature type="repeat" description="WD" evidence="3">
    <location>
        <begin position="520"/>
        <end position="552"/>
    </location>
</feature>
<dbReference type="InterPro" id="IPR019775">
    <property type="entry name" value="WD40_repeat_CS"/>
</dbReference>
<dbReference type="GO" id="GO:0016020">
    <property type="term" value="C:membrane"/>
    <property type="evidence" value="ECO:0007669"/>
    <property type="project" value="TreeGrafter"/>
</dbReference>
<dbReference type="InterPro" id="IPR011993">
    <property type="entry name" value="PH-like_dom_sf"/>
</dbReference>
<dbReference type="PANTHER" id="PTHR13743">
    <property type="entry name" value="BEIGE/BEACH-RELATED"/>
    <property type="match status" value="1"/>
</dbReference>
<evidence type="ECO:0000256" key="3">
    <source>
        <dbReference type="PROSITE-ProRule" id="PRU00221"/>
    </source>
</evidence>
<dbReference type="PROSITE" id="PS51783">
    <property type="entry name" value="PH_BEACH"/>
    <property type="match status" value="1"/>
</dbReference>
<dbReference type="GO" id="GO:0008104">
    <property type="term" value="P:intracellular protein localization"/>
    <property type="evidence" value="ECO:0007669"/>
    <property type="project" value="TreeGrafter"/>
</dbReference>
<dbReference type="EMBL" id="JAPDFW010000073">
    <property type="protein sequence ID" value="KAJ5073637.1"/>
    <property type="molecule type" value="Genomic_DNA"/>
</dbReference>
<protein>
    <submittedName>
        <fullName evidence="6">Beige/beach-related</fullName>
    </submittedName>
</protein>
<dbReference type="SMART" id="SM00320">
    <property type="entry name" value="WD40"/>
    <property type="match status" value="2"/>
</dbReference>
<dbReference type="InterPro" id="IPR001680">
    <property type="entry name" value="WD40_rpt"/>
</dbReference>
<dbReference type="Pfam" id="PF20426">
    <property type="entry name" value="NBCH_WD40"/>
    <property type="match status" value="1"/>
</dbReference>
<dbReference type="InterPro" id="IPR015943">
    <property type="entry name" value="WD40/YVTN_repeat-like_dom_sf"/>
</dbReference>
<dbReference type="InterPro" id="IPR000409">
    <property type="entry name" value="BEACH_dom"/>
</dbReference>
<dbReference type="SMART" id="SM01026">
    <property type="entry name" value="Beach"/>
    <property type="match status" value="1"/>
</dbReference>
<evidence type="ECO:0000259" key="4">
    <source>
        <dbReference type="PROSITE" id="PS50197"/>
    </source>
</evidence>
<evidence type="ECO:0000313" key="7">
    <source>
        <dbReference type="Proteomes" id="UP001149090"/>
    </source>
</evidence>
<gene>
    <name evidence="6" type="ORF">M0811_08474</name>
</gene>
<dbReference type="PROSITE" id="PS00678">
    <property type="entry name" value="WD_REPEATS_1"/>
    <property type="match status" value="1"/>
</dbReference>
<organism evidence="6 7">
    <name type="scientific">Anaeramoeba ignava</name>
    <name type="common">Anaerobic marine amoeba</name>
    <dbReference type="NCBI Taxonomy" id="1746090"/>
    <lineage>
        <taxon>Eukaryota</taxon>
        <taxon>Metamonada</taxon>
        <taxon>Anaeramoebidae</taxon>
        <taxon>Anaeramoeba</taxon>
    </lineage>
</organism>
<evidence type="ECO:0000256" key="1">
    <source>
        <dbReference type="ARBA" id="ARBA00022574"/>
    </source>
</evidence>
<evidence type="ECO:0000259" key="5">
    <source>
        <dbReference type="PROSITE" id="PS51783"/>
    </source>
</evidence>
<dbReference type="InterPro" id="IPR036372">
    <property type="entry name" value="BEACH_dom_sf"/>
</dbReference>
<proteinExistence type="predicted"/>
<dbReference type="SUPFAM" id="SSF50729">
    <property type="entry name" value="PH domain-like"/>
    <property type="match status" value="1"/>
</dbReference>
<dbReference type="PANTHER" id="PTHR13743:SF112">
    <property type="entry name" value="BEACH DOMAIN-CONTAINING PROTEIN"/>
    <property type="match status" value="1"/>
</dbReference>
<dbReference type="GO" id="GO:0019901">
    <property type="term" value="F:protein kinase binding"/>
    <property type="evidence" value="ECO:0007669"/>
    <property type="project" value="TreeGrafter"/>
</dbReference>
<dbReference type="OMA" id="NDFIFGE"/>
<dbReference type="InterPro" id="IPR046851">
    <property type="entry name" value="NBCH_WD40"/>
</dbReference>
<keyword evidence="7" id="KW-1185">Reference proteome</keyword>
<accession>A0A9Q0LIQ4</accession>
<comment type="caution">
    <text evidence="6">The sequence shown here is derived from an EMBL/GenBank/DDBJ whole genome shotgun (WGS) entry which is preliminary data.</text>
</comment>
<feature type="domain" description="BEACH-type PH" evidence="5">
    <location>
        <begin position="1"/>
        <end position="69"/>
    </location>
</feature>
<dbReference type="SUPFAM" id="SSF50978">
    <property type="entry name" value="WD40 repeat-like"/>
    <property type="match status" value="1"/>
</dbReference>
<dbReference type="InterPro" id="IPR023362">
    <property type="entry name" value="PH-BEACH_dom"/>
</dbReference>
<dbReference type="Proteomes" id="UP001149090">
    <property type="component" value="Unassembled WGS sequence"/>
</dbReference>
<dbReference type="InterPro" id="IPR036322">
    <property type="entry name" value="WD40_repeat_dom_sf"/>
</dbReference>